<keyword evidence="3" id="KW-1185">Reference proteome</keyword>
<feature type="region of interest" description="Disordered" evidence="1">
    <location>
        <begin position="1"/>
        <end position="76"/>
    </location>
</feature>
<evidence type="ECO:0000256" key="1">
    <source>
        <dbReference type="SAM" id="MobiDB-lite"/>
    </source>
</evidence>
<name>A0A2S7IUV0_9HYPH</name>
<evidence type="ECO:0000313" key="2">
    <source>
        <dbReference type="EMBL" id="PQA71700.1"/>
    </source>
</evidence>
<dbReference type="RefSeq" id="WP_104757475.1">
    <property type="nucleotide sequence ID" value="NZ_PTRC01000051.1"/>
</dbReference>
<feature type="region of interest" description="Disordered" evidence="1">
    <location>
        <begin position="99"/>
        <end position="120"/>
    </location>
</feature>
<dbReference type="EMBL" id="PTRC01000051">
    <property type="protein sequence ID" value="PQA71700.1"/>
    <property type="molecule type" value="Genomic_DNA"/>
</dbReference>
<feature type="compositionally biased region" description="Basic and acidic residues" evidence="1">
    <location>
        <begin position="109"/>
        <end position="120"/>
    </location>
</feature>
<comment type="caution">
    <text evidence="2">The sequence shown here is derived from an EMBL/GenBank/DDBJ whole genome shotgun (WGS) entry which is preliminary data.</text>
</comment>
<sequence>MSDELNTENGQPVADAPVDTTTPERDPIIGGQGTAQAETTAEESRDDGKKPETTQVETSWPEDWRDKASGGDEKVKKILDRYASPKDIAKALVEAQTALRTRPAAKNEPFPEKGTEDEQRAWREQNGVPADIKGYEIEGFDKLPDDLKQNYQGFLEEAHKRNMPASTVKEAVAIYRQMEQAATDKLVEEDINREETARDTLIDEFGGRVEFKRNVAMADNYVSARFGELGPLLMHGRLADGSKIGSNPEVIKFFVNLARDEGYAGDLVPDNPGAGGRSIDDRISEIEALMRKDGGKEYWSDAKVQKEYNDLLQAQERRSGKGR</sequence>
<proteinExistence type="predicted"/>
<feature type="compositionally biased region" description="Basic and acidic residues" evidence="1">
    <location>
        <begin position="62"/>
        <end position="76"/>
    </location>
</feature>
<organism evidence="2 3">
    <name type="scientific">Brucella oryzae</name>
    <dbReference type="NCBI Taxonomy" id="335286"/>
    <lineage>
        <taxon>Bacteria</taxon>
        <taxon>Pseudomonadati</taxon>
        <taxon>Pseudomonadota</taxon>
        <taxon>Alphaproteobacteria</taxon>
        <taxon>Hyphomicrobiales</taxon>
        <taxon>Brucellaceae</taxon>
        <taxon>Brucella/Ochrobactrum group</taxon>
        <taxon>Brucella</taxon>
    </lineage>
</organism>
<dbReference type="OrthoDB" id="8100081at2"/>
<reference evidence="2 3" key="1">
    <citation type="submission" date="2018-02" db="EMBL/GenBank/DDBJ databases">
        <title>Draft genome sequence of Ochrobactrum oryzae found in Brazil.</title>
        <authorList>
            <person name="Cerdeira L."/>
            <person name="Andrade F."/>
            <person name="Zacariotto T."/>
            <person name="Barbosa B."/>
            <person name="Santos S."/>
            <person name="Cassetari V."/>
            <person name="Lincopan N."/>
        </authorList>
    </citation>
    <scope>NUCLEOTIDE SEQUENCE [LARGE SCALE GENOMIC DNA]</scope>
    <source>
        <strain evidence="2 3">OA447</strain>
    </source>
</reference>
<gene>
    <name evidence="2" type="ORF">C3731_20650</name>
</gene>
<dbReference type="AlphaFoldDB" id="A0A2S7IUV0"/>
<feature type="compositionally biased region" description="Basic and acidic residues" evidence="1">
    <location>
        <begin position="42"/>
        <end position="52"/>
    </location>
</feature>
<dbReference type="Proteomes" id="UP000238493">
    <property type="component" value="Unassembled WGS sequence"/>
</dbReference>
<accession>A0A2S7IUV0</accession>
<protein>
    <submittedName>
        <fullName evidence="2">Uncharacterized protein</fullName>
    </submittedName>
</protein>
<evidence type="ECO:0000313" key="3">
    <source>
        <dbReference type="Proteomes" id="UP000238493"/>
    </source>
</evidence>